<dbReference type="GO" id="GO:0016020">
    <property type="term" value="C:membrane"/>
    <property type="evidence" value="ECO:0000318"/>
    <property type="project" value="GO_Central"/>
</dbReference>
<dbReference type="AlphaFoldDB" id="A0A2C9W958"/>
<evidence type="ECO:0000259" key="12">
    <source>
        <dbReference type="Pfam" id="PF02705"/>
    </source>
</evidence>
<feature type="transmembrane region" description="Helical" evidence="10">
    <location>
        <begin position="371"/>
        <end position="393"/>
    </location>
</feature>
<dbReference type="GO" id="GO:0015079">
    <property type="term" value="F:potassium ion transmembrane transporter activity"/>
    <property type="evidence" value="ECO:0000318"/>
    <property type="project" value="GO_Central"/>
</dbReference>
<keyword evidence="15" id="KW-1185">Reference proteome</keyword>
<evidence type="ECO:0000313" key="14">
    <source>
        <dbReference type="EMBL" id="OAY55977.1"/>
    </source>
</evidence>
<evidence type="ECO:0000256" key="2">
    <source>
        <dbReference type="ARBA" id="ARBA00008440"/>
    </source>
</evidence>
<dbReference type="InterPro" id="IPR003855">
    <property type="entry name" value="K+_transporter"/>
</dbReference>
<feature type="transmembrane region" description="Helical" evidence="10">
    <location>
        <begin position="319"/>
        <end position="341"/>
    </location>
</feature>
<keyword evidence="4 10" id="KW-0633">Potassium transport</keyword>
<feature type="transmembrane region" description="Helical" evidence="10">
    <location>
        <begin position="89"/>
        <end position="110"/>
    </location>
</feature>
<dbReference type="EMBL" id="CM004389">
    <property type="protein sequence ID" value="OAY55977.1"/>
    <property type="molecule type" value="Genomic_DNA"/>
</dbReference>
<evidence type="ECO:0000256" key="1">
    <source>
        <dbReference type="ARBA" id="ARBA00004651"/>
    </source>
</evidence>
<evidence type="ECO:0000313" key="15">
    <source>
        <dbReference type="Proteomes" id="UP000091857"/>
    </source>
</evidence>
<comment type="function">
    <text evidence="10">Potassium transporter.</text>
</comment>
<dbReference type="PANTHER" id="PTHR30540:SF117">
    <property type="entry name" value="POTASSIUM TRANSPORTER"/>
    <property type="match status" value="1"/>
</dbReference>
<keyword evidence="6 10" id="KW-0630">Potassium</keyword>
<keyword evidence="9 10" id="KW-0472">Membrane</keyword>
<dbReference type="Proteomes" id="UP000091857">
    <property type="component" value="Chromosome 3"/>
</dbReference>
<dbReference type="GO" id="GO:0005886">
    <property type="term" value="C:plasma membrane"/>
    <property type="evidence" value="ECO:0007669"/>
    <property type="project" value="UniProtKB-SubCell"/>
</dbReference>
<keyword evidence="5 10" id="KW-0812">Transmembrane</keyword>
<evidence type="ECO:0000256" key="7">
    <source>
        <dbReference type="ARBA" id="ARBA00022989"/>
    </source>
</evidence>
<proteinExistence type="inferred from homology"/>
<evidence type="ECO:0000256" key="4">
    <source>
        <dbReference type="ARBA" id="ARBA00022538"/>
    </source>
</evidence>
<protein>
    <recommendedName>
        <fullName evidence="10">Potassium transporter</fullName>
    </recommendedName>
</protein>
<dbReference type="NCBIfam" id="TIGR00794">
    <property type="entry name" value="kup"/>
    <property type="match status" value="1"/>
</dbReference>
<feature type="transmembrane region" description="Helical" evidence="10">
    <location>
        <begin position="447"/>
        <end position="468"/>
    </location>
</feature>
<gene>
    <name evidence="14" type="ORF">MANES_03G193500v8</name>
</gene>
<evidence type="ECO:0000256" key="9">
    <source>
        <dbReference type="ARBA" id="ARBA00023136"/>
    </source>
</evidence>
<feature type="domain" description="K+ potassium transporter C-terminal" evidence="13">
    <location>
        <begin position="555"/>
        <end position="727"/>
    </location>
</feature>
<feature type="transmembrane region" description="Helical" evidence="10">
    <location>
        <begin position="249"/>
        <end position="269"/>
    </location>
</feature>
<feature type="domain" description="K+ potassium transporter integral membrane" evidence="12">
    <location>
        <begin position="55"/>
        <end position="543"/>
    </location>
</feature>
<dbReference type="Pfam" id="PF02705">
    <property type="entry name" value="K_trans"/>
    <property type="match status" value="1"/>
</dbReference>
<dbReference type="InterPro" id="IPR053952">
    <property type="entry name" value="K_trans_C"/>
</dbReference>
<evidence type="ECO:0000256" key="11">
    <source>
        <dbReference type="SAM" id="MobiDB-lite"/>
    </source>
</evidence>
<keyword evidence="8 10" id="KW-0406">Ion transport</keyword>
<evidence type="ECO:0000256" key="6">
    <source>
        <dbReference type="ARBA" id="ARBA00022958"/>
    </source>
</evidence>
<accession>A0A2C9W958</accession>
<keyword evidence="3" id="KW-0813">Transport</keyword>
<dbReference type="Gramene" id="Manes.03G193500.1.v8.1">
    <property type="protein sequence ID" value="Manes.03G193500.1.v8.1.CDS"/>
    <property type="gene ID" value="Manes.03G193500.v8.1"/>
</dbReference>
<evidence type="ECO:0000256" key="3">
    <source>
        <dbReference type="ARBA" id="ARBA00022448"/>
    </source>
</evidence>
<evidence type="ECO:0000259" key="13">
    <source>
        <dbReference type="Pfam" id="PF22776"/>
    </source>
</evidence>
<sequence>MENGNVVNEEVEVQDEGNHQELGNGNLSIKRDLLDLEAGDHNTVQKMNWGTVLKLAFQCIGVVYGDLGTSPLYVLPGIFPDGIKHNDDLLGVLSLIIYSIIIITLIKYVFVVLSANDNGEGGTFAIYSLICRHAKVNMIPNHQAEDRELSNYKLKTPHRRMKMASAVKSKLENSYIMKVSLLFMSMLGVSMVLGDGVLTPCISVLSAVSGIKEADASLTDNAIMWISVGILIFLFQIQRFGTDKVGYTFAPIIIIWFGFIACIGIFNTVKYDPSVMKAVNPWYIVQYFKRNKKDAWISLGGVILCLTGSEALFADLGHFNILSVQISSCSVLIPSVLLAYVGQCSYLRENTQDVTDAFYKSIPKSMYWPQFIVAVLAAIIASQSLISASFSIIQQSVALGCFPRVKVVHTSAEHEGQVYVPEINTLLMLACVGVTLGFKNTLKIGNAYGIAVTFVFVITSSFLVLIMIMIWKTHIIFIILYVLTIGLIELIFLSSVLYKFVDGGYLPLFFAFIVVAIMFIWNYGYRKKYTYELENKVSIEKLADITSDERIHRTPGLGLFYTQLVHGISPIFTHYVSSVSSLHSVVVFVSIKSLPISKVCPDERFLFERVKPREMIFRCIVRYGYRDSRKEQERLEDMMVNQLKEFIRNYENGEDMQREVALVDHAQREGVVYLMGESLVMASDGSKLVKKLTIDYLYNWLSRCVRQPDEVFLVPRKHLLKVGMTYEV</sequence>
<feature type="transmembrane region" description="Helical" evidence="10">
    <location>
        <begin position="218"/>
        <end position="237"/>
    </location>
</feature>
<feature type="transmembrane region" description="Helical" evidence="10">
    <location>
        <begin position="475"/>
        <end position="498"/>
    </location>
</feature>
<evidence type="ECO:0000256" key="10">
    <source>
        <dbReference type="RuleBase" id="RU321113"/>
    </source>
</evidence>
<feature type="transmembrane region" description="Helical" evidence="10">
    <location>
        <begin position="295"/>
        <end position="313"/>
    </location>
</feature>
<organism evidence="14 15">
    <name type="scientific">Manihot esculenta</name>
    <name type="common">Cassava</name>
    <name type="synonym">Jatropha manihot</name>
    <dbReference type="NCBI Taxonomy" id="3983"/>
    <lineage>
        <taxon>Eukaryota</taxon>
        <taxon>Viridiplantae</taxon>
        <taxon>Streptophyta</taxon>
        <taxon>Embryophyta</taxon>
        <taxon>Tracheophyta</taxon>
        <taxon>Spermatophyta</taxon>
        <taxon>Magnoliopsida</taxon>
        <taxon>eudicotyledons</taxon>
        <taxon>Gunneridae</taxon>
        <taxon>Pentapetalae</taxon>
        <taxon>rosids</taxon>
        <taxon>fabids</taxon>
        <taxon>Malpighiales</taxon>
        <taxon>Euphorbiaceae</taxon>
        <taxon>Crotonoideae</taxon>
        <taxon>Manihoteae</taxon>
        <taxon>Manihot</taxon>
    </lineage>
</organism>
<evidence type="ECO:0000256" key="8">
    <source>
        <dbReference type="ARBA" id="ARBA00023065"/>
    </source>
</evidence>
<dbReference type="GO" id="GO:0006813">
    <property type="term" value="P:potassium ion transport"/>
    <property type="evidence" value="ECO:0000318"/>
    <property type="project" value="GO_Central"/>
</dbReference>
<comment type="caution">
    <text evidence="10">Lacks conserved residue(s) required for the propagation of feature annotation.</text>
</comment>
<comment type="subcellular location">
    <subcellularLocation>
        <location evidence="1">Cell membrane</location>
        <topology evidence="1">Multi-pass membrane protein</topology>
    </subcellularLocation>
    <subcellularLocation>
        <location evidence="10">Membrane</location>
        <topology evidence="10">Multi-pass membrane protein</topology>
    </subcellularLocation>
</comment>
<comment type="caution">
    <text evidence="14">The sequence shown here is derived from an EMBL/GenBank/DDBJ whole genome shotgun (WGS) entry which is preliminary data.</text>
</comment>
<evidence type="ECO:0000256" key="5">
    <source>
        <dbReference type="ARBA" id="ARBA00022692"/>
    </source>
</evidence>
<dbReference type="Pfam" id="PF22776">
    <property type="entry name" value="K_trans_C"/>
    <property type="match status" value="1"/>
</dbReference>
<reference evidence="15" key="1">
    <citation type="journal article" date="2016" name="Nat. Biotechnol.">
        <title>Sequencing wild and cultivated cassava and related species reveals extensive interspecific hybridization and genetic diversity.</title>
        <authorList>
            <person name="Bredeson J.V."/>
            <person name="Lyons J.B."/>
            <person name="Prochnik S.E."/>
            <person name="Wu G.A."/>
            <person name="Ha C.M."/>
            <person name="Edsinger-Gonzales E."/>
            <person name="Grimwood J."/>
            <person name="Schmutz J."/>
            <person name="Rabbi I.Y."/>
            <person name="Egesi C."/>
            <person name="Nauluvula P."/>
            <person name="Lebot V."/>
            <person name="Ndunguru J."/>
            <person name="Mkamilo G."/>
            <person name="Bart R.S."/>
            <person name="Setter T.L."/>
            <person name="Gleadow R.M."/>
            <person name="Kulakow P."/>
            <person name="Ferguson M.E."/>
            <person name="Rounsley S."/>
            <person name="Rokhsar D.S."/>
        </authorList>
    </citation>
    <scope>NUCLEOTIDE SEQUENCE [LARGE SCALE GENOMIC DNA]</scope>
    <source>
        <strain evidence="15">cv. AM560-2</strain>
    </source>
</reference>
<dbReference type="PANTHER" id="PTHR30540">
    <property type="entry name" value="OSMOTIC STRESS POTASSIUM TRANSPORTER"/>
    <property type="match status" value="1"/>
</dbReference>
<name>A0A2C9W958_MANES</name>
<keyword evidence="7 10" id="KW-1133">Transmembrane helix</keyword>
<feature type="transmembrane region" description="Helical" evidence="10">
    <location>
        <begin position="181"/>
        <end position="206"/>
    </location>
</feature>
<comment type="similarity">
    <text evidence="2 10">Belongs to the HAK/KUP transporter (TC 2.A.72.3) family.</text>
</comment>
<dbReference type="InterPro" id="IPR053951">
    <property type="entry name" value="K_trans_N"/>
</dbReference>
<feature type="transmembrane region" description="Helical" evidence="10">
    <location>
        <begin position="504"/>
        <end position="523"/>
    </location>
</feature>
<feature type="region of interest" description="Disordered" evidence="11">
    <location>
        <begin position="1"/>
        <end position="24"/>
    </location>
</feature>